<proteinExistence type="predicted"/>
<evidence type="ECO:0000256" key="1">
    <source>
        <dbReference type="SAM" id="Phobius"/>
    </source>
</evidence>
<evidence type="ECO:0000313" key="2">
    <source>
        <dbReference type="EMBL" id="MDT0275730.1"/>
    </source>
</evidence>
<evidence type="ECO:0000313" key="3">
    <source>
        <dbReference type="Proteomes" id="UP001183222"/>
    </source>
</evidence>
<accession>A0ABU2K6C0</accession>
<protein>
    <recommendedName>
        <fullName evidence="4">Histidine kinase</fullName>
    </recommendedName>
</protein>
<keyword evidence="1" id="KW-0472">Membrane</keyword>
<keyword evidence="1" id="KW-1133">Transmembrane helix</keyword>
<comment type="caution">
    <text evidence="2">The sequence shown here is derived from an EMBL/GenBank/DDBJ whole genome shotgun (WGS) entry which is preliminary data.</text>
</comment>
<dbReference type="Proteomes" id="UP001183222">
    <property type="component" value="Unassembled WGS sequence"/>
</dbReference>
<reference evidence="3" key="1">
    <citation type="submission" date="2023-07" db="EMBL/GenBank/DDBJ databases">
        <title>30 novel species of actinomycetes from the DSMZ collection.</title>
        <authorList>
            <person name="Nouioui I."/>
        </authorList>
    </citation>
    <scope>NUCLEOTIDE SEQUENCE [LARGE SCALE GENOMIC DNA]</scope>
    <source>
        <strain evidence="3">DSM 46792</strain>
    </source>
</reference>
<feature type="transmembrane region" description="Helical" evidence="1">
    <location>
        <begin position="72"/>
        <end position="97"/>
    </location>
</feature>
<feature type="transmembrane region" description="Helical" evidence="1">
    <location>
        <begin position="136"/>
        <end position="165"/>
    </location>
</feature>
<keyword evidence="3" id="KW-1185">Reference proteome</keyword>
<keyword evidence="1" id="KW-0812">Transmembrane</keyword>
<dbReference type="RefSeq" id="WP_311344553.1">
    <property type="nucleotide sequence ID" value="NZ_JAVREI010000003.1"/>
</dbReference>
<sequence length="221" mass="21781">MAISVYDVRGTSAWPRPVLPSLRTTASGTTPRRLPLPAALAGLVAVVEAVGLLAVALHGLDGMLTAPSRPAGPVLALALLVLAAWIVLAAAGGASVIDGCGRRLLVGVAVGELGLVATSGALATVTPIALPAGLSLPAVLLLAAAVPVAKLLLVGSPSAVAWLAAGPRAVERRPDPATTYRATATATLALIGLALGAVALLGPVEDSVRTGETASVTVYQP</sequence>
<organism evidence="2 3">
    <name type="scientific">Blastococcus goldschmidtiae</name>
    <dbReference type="NCBI Taxonomy" id="3075546"/>
    <lineage>
        <taxon>Bacteria</taxon>
        <taxon>Bacillati</taxon>
        <taxon>Actinomycetota</taxon>
        <taxon>Actinomycetes</taxon>
        <taxon>Geodermatophilales</taxon>
        <taxon>Geodermatophilaceae</taxon>
        <taxon>Blastococcus</taxon>
    </lineage>
</organism>
<dbReference type="EMBL" id="JAVREI010000003">
    <property type="protein sequence ID" value="MDT0275730.1"/>
    <property type="molecule type" value="Genomic_DNA"/>
</dbReference>
<feature type="transmembrane region" description="Helical" evidence="1">
    <location>
        <begin position="186"/>
        <end position="204"/>
    </location>
</feature>
<gene>
    <name evidence="2" type="ORF">RM425_07415</name>
</gene>
<evidence type="ECO:0008006" key="4">
    <source>
        <dbReference type="Google" id="ProtNLM"/>
    </source>
</evidence>
<name>A0ABU2K6C0_9ACTN</name>
<feature type="transmembrane region" description="Helical" evidence="1">
    <location>
        <begin position="104"/>
        <end position="130"/>
    </location>
</feature>
<feature type="transmembrane region" description="Helical" evidence="1">
    <location>
        <begin position="38"/>
        <end position="60"/>
    </location>
</feature>